<feature type="domain" description="PAC" evidence="3">
    <location>
        <begin position="327"/>
        <end position="378"/>
    </location>
</feature>
<dbReference type="InterPro" id="IPR003018">
    <property type="entry name" value="GAF"/>
</dbReference>
<keyword evidence="1" id="KW-0378">Hydrolase</keyword>
<gene>
    <name evidence="4" type="ORF">H6H00_22020</name>
</gene>
<reference evidence="4 5" key="1">
    <citation type="submission" date="2020-08" db="EMBL/GenBank/DDBJ databases">
        <authorList>
            <person name="Mo P."/>
        </authorList>
    </citation>
    <scope>NUCLEOTIDE SEQUENCE [LARGE SCALE GENOMIC DNA]</scope>
    <source>
        <strain evidence="4 5">CGMCC 4.1532</strain>
    </source>
</reference>
<dbReference type="InterPro" id="IPR013767">
    <property type="entry name" value="PAS_fold"/>
</dbReference>
<protein>
    <submittedName>
        <fullName evidence="4">SpoIIE family protein phosphatase</fullName>
    </submittedName>
</protein>
<dbReference type="GO" id="GO:0006355">
    <property type="term" value="P:regulation of DNA-templated transcription"/>
    <property type="evidence" value="ECO:0007669"/>
    <property type="project" value="InterPro"/>
</dbReference>
<dbReference type="InterPro" id="IPR052016">
    <property type="entry name" value="Bact_Sigma-Reg"/>
</dbReference>
<feature type="domain" description="PAS" evidence="2">
    <location>
        <begin position="11"/>
        <end position="48"/>
    </location>
</feature>
<dbReference type="CDD" id="cd00130">
    <property type="entry name" value="PAS"/>
    <property type="match status" value="2"/>
</dbReference>
<proteinExistence type="predicted"/>
<dbReference type="PANTHER" id="PTHR43156:SF2">
    <property type="entry name" value="STAGE II SPORULATION PROTEIN E"/>
    <property type="match status" value="1"/>
</dbReference>
<dbReference type="Pfam" id="PF08447">
    <property type="entry name" value="PAS_3"/>
    <property type="match status" value="1"/>
</dbReference>
<sequence length="784" mass="83272">MEHPDDVPAGVVDRLPVGVFALDGDETVVLWNRRAEQLTGWPPERVLGTRLAEPSLDAPTVARIADELRAGRPFAGRVPARGSGPTLYFRAVPVTMPGISVVGVLQDVDDTRAGDEAFALLDALWESAPVGLAYFDTALRYRRVNGAVLDIDGGTVDQRLGRTLEEVHGAVGATIADGLRAVLAGGRARASVPVRGRLWHGAGPPQEWRVSMYPVHAPDGRVIGCGAVIVDVTVAERTRRELARVAAQREHALNRYQSLIEATSAAVWVREVDGSARRDAPGLRAITGQSVAEMRGWGFLDAVHPQHRDAWRAAWEQAVTAETAEVFSLVYRLRTADGGYRWFRTRAVPVRTEGRVAQWVGTETDIDDAIRARDRLDLLARATLAMNSAVEPEGELGALADALVPDFADVCRVYLVDPPRARGGITGRRSVARTAPGLPESPMTDPRFVFAADHPIARCVRTAAPVLAAVPRIGEQDWQPTPQMARWGVGVDAHSVLVAPVLSGGVVVAALLFVGAGDRPPYTEDDLGLVGELGTRASAAVEKAIAFQQSRQVAVALQSAMLTEPPTAPGLEIQTRYLPAAAGLAVGGDWFDAFPLPGGDLAVGVGDVAGHDLPAAATMGQLRSMLRALADDARPPSAAVAALDRVATRLGVTRFTTLVHGHVVRGAGGTVFRWSNAGHPQPVLVSADGDPAFLAGDVGVVLGVAPGSARRDNEAVLPPGSTLLLYTDGLVERRRDPDDRANADLLALARAHAHRPLGEFCDHLVRDTAADTDDDIVVLAVRVS</sequence>
<organism evidence="4 5">
    <name type="scientific">Pseudonocardia petroleophila</name>
    <dbReference type="NCBI Taxonomy" id="37331"/>
    <lineage>
        <taxon>Bacteria</taxon>
        <taxon>Bacillati</taxon>
        <taxon>Actinomycetota</taxon>
        <taxon>Actinomycetes</taxon>
        <taxon>Pseudonocardiales</taxon>
        <taxon>Pseudonocardiaceae</taxon>
        <taxon>Pseudonocardia</taxon>
    </lineage>
</organism>
<dbReference type="SMART" id="SM00331">
    <property type="entry name" value="PP2C_SIG"/>
    <property type="match status" value="1"/>
</dbReference>
<dbReference type="Proteomes" id="UP000515728">
    <property type="component" value="Chromosome"/>
</dbReference>
<dbReference type="SUPFAM" id="SSF55785">
    <property type="entry name" value="PYP-like sensor domain (PAS domain)"/>
    <property type="match status" value="3"/>
</dbReference>
<evidence type="ECO:0000259" key="2">
    <source>
        <dbReference type="PROSITE" id="PS50112"/>
    </source>
</evidence>
<name>A0A7G7MDJ7_9PSEU</name>
<evidence type="ECO:0000256" key="1">
    <source>
        <dbReference type="ARBA" id="ARBA00022801"/>
    </source>
</evidence>
<dbReference type="SMART" id="SM00065">
    <property type="entry name" value="GAF"/>
    <property type="match status" value="1"/>
</dbReference>
<dbReference type="PANTHER" id="PTHR43156">
    <property type="entry name" value="STAGE II SPORULATION PROTEIN E-RELATED"/>
    <property type="match status" value="1"/>
</dbReference>
<dbReference type="Pfam" id="PF08448">
    <property type="entry name" value="PAS_4"/>
    <property type="match status" value="1"/>
</dbReference>
<keyword evidence="5" id="KW-1185">Reference proteome</keyword>
<evidence type="ECO:0000313" key="4">
    <source>
        <dbReference type="EMBL" id="QNG50858.1"/>
    </source>
</evidence>
<dbReference type="Gene3D" id="3.30.450.40">
    <property type="match status" value="1"/>
</dbReference>
<dbReference type="Gene3D" id="3.30.450.20">
    <property type="entry name" value="PAS domain"/>
    <property type="match status" value="3"/>
</dbReference>
<dbReference type="InterPro" id="IPR036457">
    <property type="entry name" value="PPM-type-like_dom_sf"/>
</dbReference>
<dbReference type="SMART" id="SM00086">
    <property type="entry name" value="PAC"/>
    <property type="match status" value="2"/>
</dbReference>
<dbReference type="Gene3D" id="3.60.40.10">
    <property type="entry name" value="PPM-type phosphatase domain"/>
    <property type="match status" value="1"/>
</dbReference>
<dbReference type="InterPro" id="IPR000700">
    <property type="entry name" value="PAS-assoc_C"/>
</dbReference>
<dbReference type="InterPro" id="IPR001610">
    <property type="entry name" value="PAC"/>
</dbReference>
<dbReference type="SUPFAM" id="SSF55781">
    <property type="entry name" value="GAF domain-like"/>
    <property type="match status" value="1"/>
</dbReference>
<dbReference type="InterPro" id="IPR001932">
    <property type="entry name" value="PPM-type_phosphatase-like_dom"/>
</dbReference>
<dbReference type="PROSITE" id="PS50112">
    <property type="entry name" value="PAS"/>
    <property type="match status" value="2"/>
</dbReference>
<evidence type="ECO:0000313" key="5">
    <source>
        <dbReference type="Proteomes" id="UP000515728"/>
    </source>
</evidence>
<dbReference type="Pfam" id="PF07228">
    <property type="entry name" value="SpoIIE"/>
    <property type="match status" value="1"/>
</dbReference>
<dbReference type="EMBL" id="CP060131">
    <property type="protein sequence ID" value="QNG50858.1"/>
    <property type="molecule type" value="Genomic_DNA"/>
</dbReference>
<dbReference type="RefSeq" id="WP_185717619.1">
    <property type="nucleotide sequence ID" value="NZ_BAAAWI010000001.1"/>
</dbReference>
<feature type="domain" description="PAS" evidence="2">
    <location>
        <begin position="252"/>
        <end position="322"/>
    </location>
</feature>
<accession>A0A7G7MDJ7</accession>
<dbReference type="Pfam" id="PF00989">
    <property type="entry name" value="PAS"/>
    <property type="match status" value="1"/>
</dbReference>
<dbReference type="GO" id="GO:0016791">
    <property type="term" value="F:phosphatase activity"/>
    <property type="evidence" value="ECO:0007669"/>
    <property type="project" value="TreeGrafter"/>
</dbReference>
<dbReference type="InterPro" id="IPR035965">
    <property type="entry name" value="PAS-like_dom_sf"/>
</dbReference>
<dbReference type="Pfam" id="PF13185">
    <property type="entry name" value="GAF_2"/>
    <property type="match status" value="1"/>
</dbReference>
<dbReference type="SMART" id="SM00091">
    <property type="entry name" value="PAS"/>
    <property type="match status" value="3"/>
</dbReference>
<dbReference type="AlphaFoldDB" id="A0A7G7MDJ7"/>
<evidence type="ECO:0000259" key="3">
    <source>
        <dbReference type="PROSITE" id="PS50113"/>
    </source>
</evidence>
<dbReference type="InterPro" id="IPR000014">
    <property type="entry name" value="PAS"/>
</dbReference>
<dbReference type="InterPro" id="IPR013655">
    <property type="entry name" value="PAS_fold_3"/>
</dbReference>
<dbReference type="InterPro" id="IPR029016">
    <property type="entry name" value="GAF-like_dom_sf"/>
</dbReference>
<dbReference type="KEGG" id="ppel:H6H00_22020"/>
<dbReference type="InterPro" id="IPR013656">
    <property type="entry name" value="PAS_4"/>
</dbReference>
<dbReference type="PROSITE" id="PS50113">
    <property type="entry name" value="PAC"/>
    <property type="match status" value="1"/>
</dbReference>
<dbReference type="NCBIfam" id="TIGR00229">
    <property type="entry name" value="sensory_box"/>
    <property type="match status" value="1"/>
</dbReference>
<dbReference type="SUPFAM" id="SSF81606">
    <property type="entry name" value="PP2C-like"/>
    <property type="match status" value="1"/>
</dbReference>